<reference evidence="2 3" key="1">
    <citation type="submission" date="2017-11" db="EMBL/GenBank/DDBJ databases">
        <title>De-novo sequencing of pomegranate (Punica granatum L.) genome.</title>
        <authorList>
            <person name="Akparov Z."/>
            <person name="Amiraslanov A."/>
            <person name="Hajiyeva S."/>
            <person name="Abbasov M."/>
            <person name="Kaur K."/>
            <person name="Hamwieh A."/>
            <person name="Solovyev V."/>
            <person name="Salamov A."/>
            <person name="Braich B."/>
            <person name="Kosarev P."/>
            <person name="Mahmoud A."/>
            <person name="Hajiyev E."/>
            <person name="Babayeva S."/>
            <person name="Izzatullayeva V."/>
            <person name="Mammadov A."/>
            <person name="Mammadov A."/>
            <person name="Sharifova S."/>
            <person name="Ojaghi J."/>
            <person name="Eynullazada K."/>
            <person name="Bayramov B."/>
            <person name="Abdulazimova A."/>
            <person name="Shahmuradov I."/>
        </authorList>
    </citation>
    <scope>NUCLEOTIDE SEQUENCE [LARGE SCALE GENOMIC DNA]</scope>
    <source>
        <strain evidence="3">cv. AG2017</strain>
        <tissue evidence="2">Leaf</tissue>
    </source>
</reference>
<proteinExistence type="predicted"/>
<evidence type="ECO:0000256" key="1">
    <source>
        <dbReference type="SAM" id="MobiDB-lite"/>
    </source>
</evidence>
<comment type="caution">
    <text evidence="2">The sequence shown here is derived from an EMBL/GenBank/DDBJ whole genome shotgun (WGS) entry which is preliminary data.</text>
</comment>
<evidence type="ECO:0000313" key="3">
    <source>
        <dbReference type="Proteomes" id="UP000233551"/>
    </source>
</evidence>
<keyword evidence="3" id="KW-1185">Reference proteome</keyword>
<protein>
    <submittedName>
        <fullName evidence="2">Uncharacterized protein</fullName>
    </submittedName>
</protein>
<gene>
    <name evidence="2" type="ORF">CRG98_014182</name>
</gene>
<feature type="region of interest" description="Disordered" evidence="1">
    <location>
        <begin position="1"/>
        <end position="25"/>
    </location>
</feature>
<feature type="region of interest" description="Disordered" evidence="1">
    <location>
        <begin position="39"/>
        <end position="75"/>
    </location>
</feature>
<accession>A0A2I0KBB7</accession>
<dbReference type="EMBL" id="PGOL01000751">
    <property type="protein sequence ID" value="PKI65443.1"/>
    <property type="molecule type" value="Genomic_DNA"/>
</dbReference>
<organism evidence="2 3">
    <name type="scientific">Punica granatum</name>
    <name type="common">Pomegranate</name>
    <dbReference type="NCBI Taxonomy" id="22663"/>
    <lineage>
        <taxon>Eukaryota</taxon>
        <taxon>Viridiplantae</taxon>
        <taxon>Streptophyta</taxon>
        <taxon>Embryophyta</taxon>
        <taxon>Tracheophyta</taxon>
        <taxon>Spermatophyta</taxon>
        <taxon>Magnoliopsida</taxon>
        <taxon>eudicotyledons</taxon>
        <taxon>Gunneridae</taxon>
        <taxon>Pentapetalae</taxon>
        <taxon>rosids</taxon>
        <taxon>malvids</taxon>
        <taxon>Myrtales</taxon>
        <taxon>Lythraceae</taxon>
        <taxon>Punica</taxon>
    </lineage>
</organism>
<feature type="compositionally biased region" description="Basic and acidic residues" evidence="1">
    <location>
        <begin position="47"/>
        <end position="68"/>
    </location>
</feature>
<name>A0A2I0KBB7_PUNGR</name>
<evidence type="ECO:0000313" key="2">
    <source>
        <dbReference type="EMBL" id="PKI65443.1"/>
    </source>
</evidence>
<dbReference type="AlphaFoldDB" id="A0A2I0KBB7"/>
<dbReference type="Proteomes" id="UP000233551">
    <property type="component" value="Unassembled WGS sequence"/>
</dbReference>
<feature type="compositionally biased region" description="Low complexity" evidence="1">
    <location>
        <begin position="106"/>
        <end position="117"/>
    </location>
</feature>
<sequence length="151" mass="16202">MDAHEKESPLAILRPEDRGPASYPSLGVRGFAHLMRFDTVNSKKHSDRPLSDRRVGSDRIARPKEKPPGRAAGPDWSVGPNFWAWVVPAKEIELGRGPLTKGGQDRGAAAATASGRRFSPLDAATTAREGSGDGFGRPRCFAVVDRDLTGA</sequence>
<feature type="compositionally biased region" description="Basic and acidic residues" evidence="1">
    <location>
        <begin position="1"/>
        <end position="19"/>
    </location>
</feature>
<feature type="region of interest" description="Disordered" evidence="1">
    <location>
        <begin position="96"/>
        <end position="139"/>
    </location>
</feature>